<evidence type="ECO:0000259" key="11">
    <source>
        <dbReference type="Pfam" id="PF01425"/>
    </source>
</evidence>
<comment type="function">
    <text evidence="10">Allows the formation of correctly charged Gln-tRNA(Gln) through the transamidation of misacylated Glu-tRNA(Gln) in organisms which lack glutaminyl-tRNA synthetase. The reaction takes place in the presence of glutamine and ATP through an activated gamma-phospho-Glu-tRNA(Gln).</text>
</comment>
<evidence type="ECO:0000256" key="8">
    <source>
        <dbReference type="ARBA" id="ARBA00022917"/>
    </source>
</evidence>
<proteinExistence type="inferred from homology"/>
<gene>
    <name evidence="10 12" type="primary">gatA</name>
    <name evidence="12" type="ORF">MAF45_06985</name>
</gene>
<evidence type="ECO:0000313" key="13">
    <source>
        <dbReference type="Proteomes" id="UP001297600"/>
    </source>
</evidence>
<comment type="catalytic activity">
    <reaction evidence="9 10">
        <text>L-glutamyl-tRNA(Gln) + L-glutamine + ATP + H2O = L-glutaminyl-tRNA(Gln) + L-glutamate + ADP + phosphate + H(+)</text>
        <dbReference type="Rhea" id="RHEA:17521"/>
        <dbReference type="Rhea" id="RHEA-COMP:9681"/>
        <dbReference type="Rhea" id="RHEA-COMP:9684"/>
        <dbReference type="ChEBI" id="CHEBI:15377"/>
        <dbReference type="ChEBI" id="CHEBI:15378"/>
        <dbReference type="ChEBI" id="CHEBI:29985"/>
        <dbReference type="ChEBI" id="CHEBI:30616"/>
        <dbReference type="ChEBI" id="CHEBI:43474"/>
        <dbReference type="ChEBI" id="CHEBI:58359"/>
        <dbReference type="ChEBI" id="CHEBI:78520"/>
        <dbReference type="ChEBI" id="CHEBI:78521"/>
        <dbReference type="ChEBI" id="CHEBI:456216"/>
        <dbReference type="EC" id="6.3.5.7"/>
    </reaction>
</comment>
<evidence type="ECO:0000313" key="12">
    <source>
        <dbReference type="EMBL" id="MCG5031186.1"/>
    </source>
</evidence>
<comment type="subunit">
    <text evidence="2 10">Heterotrimer of A, B and C subunits.</text>
</comment>
<dbReference type="InterPro" id="IPR036928">
    <property type="entry name" value="AS_sf"/>
</dbReference>
<protein>
    <recommendedName>
        <fullName evidence="4 10">Glutamyl-tRNA(Gln) amidotransferase subunit A</fullName>
        <shortName evidence="10">Glu-ADT subunit A</shortName>
        <ecNumber evidence="3 10">6.3.5.7</ecNumber>
    </recommendedName>
</protein>
<dbReference type="InterPro" id="IPR004412">
    <property type="entry name" value="GatA"/>
</dbReference>
<reference evidence="12 13" key="1">
    <citation type="submission" date="2022-02" db="EMBL/GenBank/DDBJ databases">
        <title>Mesosutterella porci, a novel member of the family Sutterellaceae from pig feces.</title>
        <authorList>
            <person name="Wylensek D."/>
            <person name="Clavel T."/>
        </authorList>
    </citation>
    <scope>NUCLEOTIDE SEQUENCE [LARGE SCALE GENOMIC DNA]</scope>
    <source>
        <strain evidence="13">oilRF-744-wt-GAM-9</strain>
    </source>
</reference>
<evidence type="ECO:0000256" key="3">
    <source>
        <dbReference type="ARBA" id="ARBA00012739"/>
    </source>
</evidence>
<feature type="active site" description="Acyl-ester intermediate" evidence="10">
    <location>
        <position position="177"/>
    </location>
</feature>
<keyword evidence="6 10" id="KW-0547">Nucleotide-binding</keyword>
<dbReference type="InterPro" id="IPR020556">
    <property type="entry name" value="Amidase_CS"/>
</dbReference>
<evidence type="ECO:0000256" key="1">
    <source>
        <dbReference type="ARBA" id="ARBA00008069"/>
    </source>
</evidence>
<dbReference type="InterPro" id="IPR023631">
    <property type="entry name" value="Amidase_dom"/>
</dbReference>
<feature type="active site" description="Charge relay system" evidence="10">
    <location>
        <position position="153"/>
    </location>
</feature>
<accession>A0ABS9MRD0</accession>
<evidence type="ECO:0000256" key="4">
    <source>
        <dbReference type="ARBA" id="ARBA00014428"/>
    </source>
</evidence>
<dbReference type="Proteomes" id="UP001297600">
    <property type="component" value="Unassembled WGS sequence"/>
</dbReference>
<keyword evidence="8 10" id="KW-0648">Protein biosynthesis</keyword>
<dbReference type="Gene3D" id="3.90.1300.10">
    <property type="entry name" value="Amidase signature (AS) domain"/>
    <property type="match status" value="1"/>
</dbReference>
<feature type="active site" description="Charge relay system" evidence="10">
    <location>
        <position position="78"/>
    </location>
</feature>
<dbReference type="RefSeq" id="WP_237978877.1">
    <property type="nucleotide sequence ID" value="NZ_JAKNCT010000007.1"/>
</dbReference>
<dbReference type="InterPro" id="IPR000120">
    <property type="entry name" value="Amidase"/>
</dbReference>
<dbReference type="Pfam" id="PF01425">
    <property type="entry name" value="Amidase"/>
    <property type="match status" value="1"/>
</dbReference>
<dbReference type="EC" id="6.3.5.7" evidence="3 10"/>
<evidence type="ECO:0000256" key="9">
    <source>
        <dbReference type="ARBA" id="ARBA00047407"/>
    </source>
</evidence>
<keyword evidence="13" id="KW-1185">Reference proteome</keyword>
<evidence type="ECO:0000256" key="2">
    <source>
        <dbReference type="ARBA" id="ARBA00011123"/>
    </source>
</evidence>
<dbReference type="HAMAP" id="MF_00120">
    <property type="entry name" value="GatA"/>
    <property type="match status" value="1"/>
</dbReference>
<keyword evidence="5 10" id="KW-0436">Ligase</keyword>
<dbReference type="EMBL" id="JAKNCT010000007">
    <property type="protein sequence ID" value="MCG5031186.1"/>
    <property type="molecule type" value="Genomic_DNA"/>
</dbReference>
<organism evidence="12 13">
    <name type="scientific">Mesosutterella porci</name>
    <dbReference type="NCBI Taxonomy" id="2915351"/>
    <lineage>
        <taxon>Bacteria</taxon>
        <taxon>Pseudomonadati</taxon>
        <taxon>Pseudomonadota</taxon>
        <taxon>Betaproteobacteria</taxon>
        <taxon>Burkholderiales</taxon>
        <taxon>Sutterellaceae</taxon>
        <taxon>Mesosutterella</taxon>
    </lineage>
</organism>
<dbReference type="PROSITE" id="PS00571">
    <property type="entry name" value="AMIDASES"/>
    <property type="match status" value="1"/>
</dbReference>
<dbReference type="NCBIfam" id="TIGR00132">
    <property type="entry name" value="gatA"/>
    <property type="match status" value="1"/>
</dbReference>
<feature type="domain" description="Amidase" evidence="11">
    <location>
        <begin position="25"/>
        <end position="465"/>
    </location>
</feature>
<comment type="similarity">
    <text evidence="1 10">Belongs to the amidase family. GatA subfamily.</text>
</comment>
<evidence type="ECO:0000256" key="6">
    <source>
        <dbReference type="ARBA" id="ARBA00022741"/>
    </source>
</evidence>
<evidence type="ECO:0000256" key="5">
    <source>
        <dbReference type="ARBA" id="ARBA00022598"/>
    </source>
</evidence>
<comment type="caution">
    <text evidence="12">The sequence shown here is derived from an EMBL/GenBank/DDBJ whole genome shotgun (WGS) entry which is preliminary data.</text>
</comment>
<dbReference type="PANTHER" id="PTHR11895:SF151">
    <property type="entry name" value="GLUTAMYL-TRNA(GLN) AMIDOTRANSFERASE SUBUNIT A"/>
    <property type="match status" value="1"/>
</dbReference>
<dbReference type="SUPFAM" id="SSF75304">
    <property type="entry name" value="Amidase signature (AS) enzymes"/>
    <property type="match status" value="1"/>
</dbReference>
<name>A0ABS9MRD0_9BURK</name>
<evidence type="ECO:0000256" key="7">
    <source>
        <dbReference type="ARBA" id="ARBA00022840"/>
    </source>
</evidence>
<dbReference type="PANTHER" id="PTHR11895">
    <property type="entry name" value="TRANSAMIDASE"/>
    <property type="match status" value="1"/>
</dbReference>
<evidence type="ECO:0000256" key="10">
    <source>
        <dbReference type="HAMAP-Rule" id="MF_00120"/>
    </source>
</evidence>
<sequence>MKDITRCSVAQLSERLHAREISAVEVAQQFLDRIEAHRELNAFLDVRPEVTLDQARRADEMLEQGKGGFLTGVPVAHKDIFVTKEWFSTAASRMLKGYKSPFDATVVARLKAEGMVCLGKLNCDEFAMGSANENSAYGKCFNPWDSRAVPGGSSGGSASAVAARLTPVATATDTGGSVREPAAFCGVTGLKPTYGRPSRLGMIAFASSLDTASLMAPSARDIAPVLSKMVGFDPKDSTSADHPTEDFSRNLGKSIEGLRIGLPRSWFSEQLSPEVRARIESVRDFYRDRGAVIVDMDLPMAKLGVPVYYVVASAEASSNLSRYDGIRYGYRAKDCATMDELIRRSRNEGLGDEPKRRIMIGTYVLSHGYYDAYYLKAQKVRRLIAQEFQKAFADVDAILSPVAPGAAYDFGEKADPVSAYLGDLYTVPASLAGLPSMSMPCGFTGSGRPIGAQLTTAPFNEALLLQLADAWQSETGWHEKVPAGF</sequence>
<keyword evidence="7 10" id="KW-0067">ATP-binding</keyword>